<dbReference type="AlphaFoldDB" id="A0A917CJT8"/>
<evidence type="ECO:0008006" key="3">
    <source>
        <dbReference type="Google" id="ProtNLM"/>
    </source>
</evidence>
<protein>
    <recommendedName>
        <fullName evidence="3">Hydrolase</fullName>
    </recommendedName>
</protein>
<dbReference type="RefSeq" id="WP_188528819.1">
    <property type="nucleotide sequence ID" value="NZ_BMGR01000002.1"/>
</dbReference>
<gene>
    <name evidence="1" type="ORF">GCM10010916_05480</name>
</gene>
<comment type="caution">
    <text evidence="1">The sequence shown here is derived from an EMBL/GenBank/DDBJ whole genome shotgun (WGS) entry which is preliminary data.</text>
</comment>
<dbReference type="EMBL" id="BMGR01000002">
    <property type="protein sequence ID" value="GGF91098.1"/>
    <property type="molecule type" value="Genomic_DNA"/>
</dbReference>
<accession>A0A917CJT8</accession>
<reference evidence="1" key="2">
    <citation type="submission" date="2020-09" db="EMBL/GenBank/DDBJ databases">
        <authorList>
            <person name="Sun Q."/>
            <person name="Zhou Y."/>
        </authorList>
    </citation>
    <scope>NUCLEOTIDE SEQUENCE</scope>
    <source>
        <strain evidence="1">CGMCC 1.12987</strain>
    </source>
</reference>
<organism evidence="1 2">
    <name type="scientific">Paenibacillus abyssi</name>
    <dbReference type="NCBI Taxonomy" id="1340531"/>
    <lineage>
        <taxon>Bacteria</taxon>
        <taxon>Bacillati</taxon>
        <taxon>Bacillota</taxon>
        <taxon>Bacilli</taxon>
        <taxon>Bacillales</taxon>
        <taxon>Paenibacillaceae</taxon>
        <taxon>Paenibacillus</taxon>
    </lineage>
</organism>
<name>A0A917CJT8_9BACL</name>
<dbReference type="Proteomes" id="UP000644756">
    <property type="component" value="Unassembled WGS sequence"/>
</dbReference>
<keyword evidence="2" id="KW-1185">Reference proteome</keyword>
<sequence>MNSNMKNHYYVSVSGKSIETEPSLSEQLQILATEEELQKLQTLLDHQQHDDELTHIRAPLPYKSNDHDPANDQFTEHLIEVYRAIYRVGTEETRDHIRSMNIIGELHNTDYNYPGYEDK</sequence>
<proteinExistence type="predicted"/>
<evidence type="ECO:0000313" key="2">
    <source>
        <dbReference type="Proteomes" id="UP000644756"/>
    </source>
</evidence>
<reference evidence="1" key="1">
    <citation type="journal article" date="2014" name="Int. J. Syst. Evol. Microbiol.">
        <title>Complete genome sequence of Corynebacterium casei LMG S-19264T (=DSM 44701T), isolated from a smear-ripened cheese.</title>
        <authorList>
            <consortium name="US DOE Joint Genome Institute (JGI-PGF)"/>
            <person name="Walter F."/>
            <person name="Albersmeier A."/>
            <person name="Kalinowski J."/>
            <person name="Ruckert C."/>
        </authorList>
    </citation>
    <scope>NUCLEOTIDE SEQUENCE</scope>
    <source>
        <strain evidence="1">CGMCC 1.12987</strain>
    </source>
</reference>
<evidence type="ECO:0000313" key="1">
    <source>
        <dbReference type="EMBL" id="GGF91098.1"/>
    </source>
</evidence>